<sequence>MLAADVGDALFSTPSDRLTIHAAGETGMESMQLRINGNLVARWTEIGGSVTERDFQTYTYDGDVDLATDDIRVEFLNDAYIPGVLDRNLVVDRIEVGGVILQSESSDVRSTGTWIDGVGFEPGSWQSETLHGNGYLQFNSQPSTLMINASGDEGTETLDLALNGQTVATFALTEQTQTFVYQSDWRISADDVRIVFNNDQYDPANGIDKNVNVSWIEIDDVRYITDSPLVFSDGTWSPIEQSIQPGFGRGITLHANGSFQFSTGSTIISNPDTFSIPEDSINVPLAVEANDIGVDATSSNVVLIDAPISGAANVVDGVLLYTPNLDFVGIDRLSYRIESSDGTAKSATVVVNINVNQSHQQPQSAINPAVASELSPSGKTLVVRKLTKLPVDQGGRQLRANALTTIGDRVFVVVDGRLDGDGEIYELVTDEAGNTTPELFLDVGAEVFANTGRNIIQSNGLFGLRSVAFHPDFATNGKFYTAFTGERPDDPSQYYYLSDPADPVDVESVLAEWTYDFDQQRVDTSSYREVFRIGMIALDHAIRNMTFNPFAQVGDEDYGLLYIGHGDGSEQSAIAGDGQNGDALGKILRVDPLANGSMPFRNPPSNPFIDDLRFPSEVYALGFRNPGSLTFAKDSSGNVHLIVTDIGRDNVDEINLVVKGGNYGWADREGVFVHLRDQFAINGNIANLPQDDAQNDLIYPVSILGHEGVPGESFVGQAITGGHVIANGSSDLNGQFIFVEFATDGRAYHLDFESMLQQITSLDPDDPDRNSPDDLTWLDPQELTILFDHDGNEATTPLVRASLKDVLDDEPDFEAIPSAGKIRADLRLGQGPSGELYILNKRNGWVYVATNTLPPLE</sequence>
<protein>
    <submittedName>
        <fullName evidence="3">Quinoprotein glucose dehydrogenase B</fullName>
        <ecNumber evidence="3">1.1.5.2</ecNumber>
    </submittedName>
</protein>
<feature type="domain" description="Carbohydrate binding module xylan-binding" evidence="2">
    <location>
        <begin position="144"/>
        <end position="231"/>
    </location>
</feature>
<keyword evidence="3" id="KW-0560">Oxidoreductase</keyword>
<dbReference type="InterPro" id="IPR031768">
    <property type="entry name" value="CBM60_xylan-bd"/>
</dbReference>
<name>A0A5C6A4E2_9BACT</name>
<accession>A0A5C6A4E2</accession>
<evidence type="ECO:0000313" key="4">
    <source>
        <dbReference type="Proteomes" id="UP000316213"/>
    </source>
</evidence>
<dbReference type="AlphaFoldDB" id="A0A5C6A4E2"/>
<dbReference type="SUPFAM" id="SSF50952">
    <property type="entry name" value="Soluble quinoprotein glucose dehydrogenase"/>
    <property type="match status" value="1"/>
</dbReference>
<organism evidence="3 4">
    <name type="scientific">Neorhodopirellula pilleata</name>
    <dbReference type="NCBI Taxonomy" id="2714738"/>
    <lineage>
        <taxon>Bacteria</taxon>
        <taxon>Pseudomonadati</taxon>
        <taxon>Planctomycetota</taxon>
        <taxon>Planctomycetia</taxon>
        <taxon>Pirellulales</taxon>
        <taxon>Pirellulaceae</taxon>
        <taxon>Neorhodopirellula</taxon>
    </lineage>
</organism>
<dbReference type="InterPro" id="IPR011041">
    <property type="entry name" value="Quinoprot_gluc/sorb_DH_b-prop"/>
</dbReference>
<dbReference type="EMBL" id="SJPM01000008">
    <property type="protein sequence ID" value="TWT94339.1"/>
    <property type="molecule type" value="Genomic_DNA"/>
</dbReference>
<feature type="domain" description="Glucose/Sorbosone dehydrogenase" evidence="1">
    <location>
        <begin position="456"/>
        <end position="667"/>
    </location>
</feature>
<dbReference type="Gene3D" id="2.120.10.30">
    <property type="entry name" value="TolB, C-terminal domain"/>
    <property type="match status" value="1"/>
</dbReference>
<dbReference type="RefSeq" id="WP_231603231.1">
    <property type="nucleotide sequence ID" value="NZ_SJPM01000008.1"/>
</dbReference>
<comment type="caution">
    <text evidence="3">The sequence shown here is derived from an EMBL/GenBank/DDBJ whole genome shotgun (WGS) entry which is preliminary data.</text>
</comment>
<dbReference type="InterPro" id="IPR012938">
    <property type="entry name" value="Glc/Sorbosone_DH"/>
</dbReference>
<dbReference type="Pfam" id="PF17963">
    <property type="entry name" value="Big_9"/>
    <property type="match status" value="1"/>
</dbReference>
<dbReference type="Pfam" id="PF07995">
    <property type="entry name" value="GSDH"/>
    <property type="match status" value="1"/>
</dbReference>
<dbReference type="Gene3D" id="2.60.60.40">
    <property type="match status" value="2"/>
</dbReference>
<keyword evidence="4" id="KW-1185">Reference proteome</keyword>
<dbReference type="EC" id="1.1.5.2" evidence="3"/>
<dbReference type="Proteomes" id="UP000316213">
    <property type="component" value="Unassembled WGS sequence"/>
</dbReference>
<evidence type="ECO:0000313" key="3">
    <source>
        <dbReference type="EMBL" id="TWT94339.1"/>
    </source>
</evidence>
<dbReference type="GO" id="GO:0008876">
    <property type="term" value="F:quinoprotein glucose dehydrogenase activity"/>
    <property type="evidence" value="ECO:0007669"/>
    <property type="project" value="UniProtKB-EC"/>
</dbReference>
<dbReference type="Pfam" id="PF16841">
    <property type="entry name" value="CBM60"/>
    <property type="match status" value="2"/>
</dbReference>
<reference evidence="3 4" key="1">
    <citation type="submission" date="2019-02" db="EMBL/GenBank/DDBJ databases">
        <title>Deep-cultivation of Planctomycetes and their phenomic and genomic characterization uncovers novel biology.</title>
        <authorList>
            <person name="Wiegand S."/>
            <person name="Jogler M."/>
            <person name="Boedeker C."/>
            <person name="Pinto D."/>
            <person name="Vollmers J."/>
            <person name="Rivas-Marin E."/>
            <person name="Kohn T."/>
            <person name="Peeters S.H."/>
            <person name="Heuer A."/>
            <person name="Rast P."/>
            <person name="Oberbeckmann S."/>
            <person name="Bunk B."/>
            <person name="Jeske O."/>
            <person name="Meyerdierks A."/>
            <person name="Storesund J.E."/>
            <person name="Kallscheuer N."/>
            <person name="Luecker S."/>
            <person name="Lage O.M."/>
            <person name="Pohl T."/>
            <person name="Merkel B.J."/>
            <person name="Hornburger P."/>
            <person name="Mueller R.-W."/>
            <person name="Bruemmer F."/>
            <person name="Labrenz M."/>
            <person name="Spormann A.M."/>
            <person name="Op Den Camp H."/>
            <person name="Overmann J."/>
            <person name="Amann R."/>
            <person name="Jetten M.S.M."/>
            <person name="Mascher T."/>
            <person name="Medema M.H."/>
            <person name="Devos D.P."/>
            <person name="Kaster A.-K."/>
            <person name="Ovreas L."/>
            <person name="Rohde M."/>
            <person name="Galperin M.Y."/>
            <person name="Jogler C."/>
        </authorList>
    </citation>
    <scope>NUCLEOTIDE SEQUENCE [LARGE SCALE GENOMIC DNA]</scope>
    <source>
        <strain evidence="3 4">Pla100</strain>
    </source>
</reference>
<evidence type="ECO:0000259" key="2">
    <source>
        <dbReference type="Pfam" id="PF16841"/>
    </source>
</evidence>
<feature type="domain" description="Carbohydrate binding module xylan-binding" evidence="2">
    <location>
        <begin position="18"/>
        <end position="109"/>
    </location>
</feature>
<dbReference type="Gene3D" id="2.60.40.2810">
    <property type="match status" value="1"/>
</dbReference>
<proteinExistence type="predicted"/>
<dbReference type="InterPro" id="IPR011042">
    <property type="entry name" value="6-blade_b-propeller_TolB-like"/>
</dbReference>
<gene>
    <name evidence="3" type="primary">gdhB_2</name>
    <name evidence="3" type="ORF">Pla100_39500</name>
</gene>
<dbReference type="PANTHER" id="PTHR19328">
    <property type="entry name" value="HEDGEHOG-INTERACTING PROTEIN"/>
    <property type="match status" value="1"/>
</dbReference>
<dbReference type="PANTHER" id="PTHR19328:SF75">
    <property type="entry name" value="ALDOSE SUGAR DEHYDROGENASE YLII"/>
    <property type="match status" value="1"/>
</dbReference>
<evidence type="ECO:0000259" key="1">
    <source>
        <dbReference type="Pfam" id="PF07995"/>
    </source>
</evidence>